<name>A0ABT1XF55_9BURK</name>
<dbReference type="SUPFAM" id="SSF52833">
    <property type="entry name" value="Thioredoxin-like"/>
    <property type="match status" value="1"/>
</dbReference>
<dbReference type="PROSITE" id="PS51257">
    <property type="entry name" value="PROKAR_LIPOPROTEIN"/>
    <property type="match status" value="1"/>
</dbReference>
<feature type="chain" id="PRO_5047254397" evidence="1">
    <location>
        <begin position="23"/>
        <end position="168"/>
    </location>
</feature>
<feature type="signal peptide" evidence="1">
    <location>
        <begin position="1"/>
        <end position="22"/>
    </location>
</feature>
<gene>
    <name evidence="2" type="ORF">NSP04_04535</name>
</gene>
<sequence length="168" mass="18038">MKFFSKNRFFNILAVLSIGLVAACSDSNGVGNSAAQQADSFVEVWKTPSCGCCSAWVSHLEENGFTVKVNDVDNTDSFRAALGMPQEYGSCHSARVNGYAVEGHVPADDIKKLLAEKPDAVGLAVPAMPMGSPGMEHPDFPEKRAEYDVLLVKKGGAFTSYTHYDAVN</sequence>
<comment type="caution">
    <text evidence="2">The sequence shown here is derived from an EMBL/GenBank/DDBJ whole genome shotgun (WGS) entry which is preliminary data.</text>
</comment>
<protein>
    <submittedName>
        <fullName evidence="2">DUF411 domain-containing protein</fullName>
    </submittedName>
</protein>
<organism evidence="2 3">
    <name type="scientific">Limnobacter parvus</name>
    <dbReference type="NCBI Taxonomy" id="2939690"/>
    <lineage>
        <taxon>Bacteria</taxon>
        <taxon>Pseudomonadati</taxon>
        <taxon>Pseudomonadota</taxon>
        <taxon>Betaproteobacteria</taxon>
        <taxon>Burkholderiales</taxon>
        <taxon>Burkholderiaceae</taxon>
        <taxon>Limnobacter</taxon>
    </lineage>
</organism>
<keyword evidence="1" id="KW-0732">Signal</keyword>
<evidence type="ECO:0000313" key="3">
    <source>
        <dbReference type="Proteomes" id="UP001165267"/>
    </source>
</evidence>
<dbReference type="EMBL" id="JANKHG010000014">
    <property type="protein sequence ID" value="MCR2745910.1"/>
    <property type="molecule type" value="Genomic_DNA"/>
</dbReference>
<proteinExistence type="predicted"/>
<evidence type="ECO:0000256" key="1">
    <source>
        <dbReference type="SAM" id="SignalP"/>
    </source>
</evidence>
<dbReference type="InterPro" id="IPR007332">
    <property type="entry name" value="DUF411"/>
</dbReference>
<keyword evidence="3" id="KW-1185">Reference proteome</keyword>
<dbReference type="Proteomes" id="UP001165267">
    <property type="component" value="Unassembled WGS sequence"/>
</dbReference>
<accession>A0ABT1XF55</accession>
<reference evidence="2" key="1">
    <citation type="submission" date="2022-07" db="EMBL/GenBank/DDBJ databases">
        <authorList>
            <person name="Xamxidin M."/>
        </authorList>
    </citation>
    <scope>NUCLEOTIDE SEQUENCE</scope>
    <source>
        <strain evidence="2">YS8-69</strain>
    </source>
</reference>
<dbReference type="InterPro" id="IPR036249">
    <property type="entry name" value="Thioredoxin-like_sf"/>
</dbReference>
<dbReference type="Pfam" id="PF04214">
    <property type="entry name" value="DUF411"/>
    <property type="match status" value="1"/>
</dbReference>
<dbReference type="RefSeq" id="WP_257511138.1">
    <property type="nucleotide sequence ID" value="NZ_JANKHG010000014.1"/>
</dbReference>
<evidence type="ECO:0000313" key="2">
    <source>
        <dbReference type="EMBL" id="MCR2745910.1"/>
    </source>
</evidence>